<dbReference type="PANTHER" id="PTHR24394">
    <property type="entry name" value="ZINC FINGER PROTEIN"/>
    <property type="match status" value="1"/>
</dbReference>
<keyword evidence="2" id="KW-0479">Metal-binding</keyword>
<dbReference type="GO" id="GO:0005634">
    <property type="term" value="C:nucleus"/>
    <property type="evidence" value="ECO:0007669"/>
    <property type="project" value="UniProtKB-SubCell"/>
</dbReference>
<dbReference type="Gene3D" id="3.30.160.60">
    <property type="entry name" value="Classic Zinc Finger"/>
    <property type="match status" value="2"/>
</dbReference>
<evidence type="ECO:0000256" key="7">
    <source>
        <dbReference type="PROSITE-ProRule" id="PRU00042"/>
    </source>
</evidence>
<dbReference type="GO" id="GO:0008270">
    <property type="term" value="F:zinc ion binding"/>
    <property type="evidence" value="ECO:0007669"/>
    <property type="project" value="UniProtKB-KW"/>
</dbReference>
<keyword evidence="9" id="KW-1185">Reference proteome</keyword>
<evidence type="ECO:0000313" key="9">
    <source>
        <dbReference type="Proteomes" id="UP000694920"/>
    </source>
</evidence>
<evidence type="ECO:0000256" key="1">
    <source>
        <dbReference type="ARBA" id="ARBA00004123"/>
    </source>
</evidence>
<keyword evidence="5" id="KW-0862">Zinc</keyword>
<dbReference type="PANTHER" id="PTHR24394:SF29">
    <property type="entry name" value="MYONEURIN"/>
    <property type="match status" value="1"/>
</dbReference>
<dbReference type="InterPro" id="IPR013087">
    <property type="entry name" value="Znf_C2H2_type"/>
</dbReference>
<dbReference type="SMART" id="SM00355">
    <property type="entry name" value="ZnF_C2H2"/>
    <property type="match status" value="3"/>
</dbReference>
<evidence type="ECO:0000256" key="3">
    <source>
        <dbReference type="ARBA" id="ARBA00022737"/>
    </source>
</evidence>
<gene>
    <name evidence="10" type="primary">LOC112493948</name>
</gene>
<evidence type="ECO:0000313" key="10">
    <source>
        <dbReference type="RefSeq" id="XP_024938000.1"/>
    </source>
</evidence>
<dbReference type="Proteomes" id="UP000694920">
    <property type="component" value="Unplaced"/>
</dbReference>
<accession>A0AAJ7VYK8</accession>
<reference evidence="10" key="1">
    <citation type="submission" date="2025-08" db="UniProtKB">
        <authorList>
            <consortium name="RefSeq"/>
        </authorList>
    </citation>
    <scope>IDENTIFICATION</scope>
</reference>
<dbReference type="PROSITE" id="PS50157">
    <property type="entry name" value="ZINC_FINGER_C2H2_2"/>
    <property type="match status" value="3"/>
</dbReference>
<evidence type="ECO:0000256" key="4">
    <source>
        <dbReference type="ARBA" id="ARBA00022771"/>
    </source>
</evidence>
<keyword evidence="4 7" id="KW-0863">Zinc-finger</keyword>
<feature type="domain" description="C2H2-type" evidence="8">
    <location>
        <begin position="195"/>
        <end position="222"/>
    </location>
</feature>
<evidence type="ECO:0000256" key="6">
    <source>
        <dbReference type="ARBA" id="ARBA00023242"/>
    </source>
</evidence>
<dbReference type="Pfam" id="PF00096">
    <property type="entry name" value="zf-C2H2"/>
    <property type="match status" value="2"/>
</dbReference>
<name>A0AAJ7VYK8_CEPCN</name>
<dbReference type="SUPFAM" id="SSF57667">
    <property type="entry name" value="beta-beta-alpha zinc fingers"/>
    <property type="match status" value="2"/>
</dbReference>
<sequence length="300" mass="33774">MIQQDESRDFPCVTQCSMFSLQIARDSESFAKIGHPARLRLPRLLRLLRLLRQVLQREGRAARSSSCAQADLHPGARARAGDVRVRLLRDANSPEGRVCRTQAHPHRRGALSVPELRAAIRYASETLLAQNSRAHPGEALFHCKVCGKAFKLRQFLNVHMKIHDKVFICDVCGASTATLCNLECHKKRHNKEYDLFCETCTKGFYTKASLQRHLMTGTRARSPFPVQPCPRRSSFSSRGWLPQAAHGKARSPREEVHLRILRFSRFTCELILGRITSVACAGNRSPVKPTWASTCARSHG</sequence>
<organism evidence="9 10">
    <name type="scientific">Cephus cinctus</name>
    <name type="common">Wheat stem sawfly</name>
    <dbReference type="NCBI Taxonomy" id="211228"/>
    <lineage>
        <taxon>Eukaryota</taxon>
        <taxon>Metazoa</taxon>
        <taxon>Ecdysozoa</taxon>
        <taxon>Arthropoda</taxon>
        <taxon>Hexapoda</taxon>
        <taxon>Insecta</taxon>
        <taxon>Pterygota</taxon>
        <taxon>Neoptera</taxon>
        <taxon>Endopterygota</taxon>
        <taxon>Hymenoptera</taxon>
        <taxon>Cephoidea</taxon>
        <taxon>Cephidae</taxon>
        <taxon>Cephus</taxon>
    </lineage>
</organism>
<dbReference type="RefSeq" id="XP_024938000.1">
    <property type="nucleotide sequence ID" value="XM_025082232.1"/>
</dbReference>
<dbReference type="GeneID" id="112493948"/>
<dbReference type="PROSITE" id="PS00028">
    <property type="entry name" value="ZINC_FINGER_C2H2_1"/>
    <property type="match status" value="1"/>
</dbReference>
<dbReference type="GO" id="GO:0000981">
    <property type="term" value="F:DNA-binding transcription factor activity, RNA polymerase II-specific"/>
    <property type="evidence" value="ECO:0007669"/>
    <property type="project" value="TreeGrafter"/>
</dbReference>
<dbReference type="KEGG" id="ccin:112493948"/>
<keyword evidence="3" id="KW-0677">Repeat</keyword>
<keyword evidence="6" id="KW-0539">Nucleus</keyword>
<feature type="domain" description="C2H2-type" evidence="8">
    <location>
        <begin position="167"/>
        <end position="194"/>
    </location>
</feature>
<protein>
    <submittedName>
        <fullName evidence="10">Zinc finger protein 568-like</fullName>
    </submittedName>
</protein>
<evidence type="ECO:0000256" key="5">
    <source>
        <dbReference type="ARBA" id="ARBA00022833"/>
    </source>
</evidence>
<dbReference type="AlphaFoldDB" id="A0AAJ7VYK8"/>
<evidence type="ECO:0000256" key="2">
    <source>
        <dbReference type="ARBA" id="ARBA00022723"/>
    </source>
</evidence>
<dbReference type="InterPro" id="IPR036236">
    <property type="entry name" value="Znf_C2H2_sf"/>
</dbReference>
<dbReference type="FunFam" id="3.30.160.60:FF:000110">
    <property type="entry name" value="Zinc finger protein-like"/>
    <property type="match status" value="1"/>
</dbReference>
<comment type="subcellular location">
    <subcellularLocation>
        <location evidence="1">Nucleus</location>
    </subcellularLocation>
</comment>
<feature type="domain" description="C2H2-type" evidence="8">
    <location>
        <begin position="141"/>
        <end position="163"/>
    </location>
</feature>
<evidence type="ECO:0000259" key="8">
    <source>
        <dbReference type="PROSITE" id="PS50157"/>
    </source>
</evidence>
<proteinExistence type="predicted"/>